<dbReference type="RefSeq" id="WP_055407628.1">
    <property type="nucleotide sequence ID" value="NZ_CP013011.1"/>
</dbReference>
<dbReference type="EMBL" id="NCQP01000006">
    <property type="protein sequence ID" value="OWJ54421.1"/>
    <property type="molecule type" value="Genomic_DNA"/>
</dbReference>
<dbReference type="Proteomes" id="UP000058613">
    <property type="component" value="Chromosome"/>
</dbReference>
<dbReference type="KEGG" id="pdl:Pyrde_0316"/>
<evidence type="ECO:0000313" key="1">
    <source>
        <dbReference type="EMBL" id="ALL00366.1"/>
    </source>
</evidence>
<evidence type="ECO:0000313" key="4">
    <source>
        <dbReference type="Proteomes" id="UP000196694"/>
    </source>
</evidence>
<reference evidence="1 3" key="1">
    <citation type="submission" date="2015-10" db="EMBL/GenBank/DDBJ databases">
        <title>Complete genome sequence of hyperthermophilic archaeon Pyrodictium delaneyi Su06.</title>
        <authorList>
            <person name="Jung J.-H."/>
            <person name="Lin J."/>
            <person name="Holden J.F."/>
            <person name="Park C.-S."/>
        </authorList>
    </citation>
    <scope>NUCLEOTIDE SEQUENCE [LARGE SCALE GENOMIC DNA]</scope>
    <source>
        <strain evidence="1 3">Su06</strain>
    </source>
</reference>
<dbReference type="GeneID" id="26098638"/>
<name>A0A0P0N282_9CREN</name>
<evidence type="ECO:0000313" key="2">
    <source>
        <dbReference type="EMBL" id="OWJ54421.1"/>
    </source>
</evidence>
<keyword evidence="4" id="KW-1185">Reference proteome</keyword>
<accession>A0A0P0N282</accession>
<dbReference type="STRING" id="1273541.Pyrde_0316"/>
<dbReference type="EMBL" id="CP013011">
    <property type="protein sequence ID" value="ALL00366.1"/>
    <property type="molecule type" value="Genomic_DNA"/>
</dbReference>
<organism evidence="1 3">
    <name type="scientific">Pyrodictium delaneyi</name>
    <dbReference type="NCBI Taxonomy" id="1273541"/>
    <lineage>
        <taxon>Archaea</taxon>
        <taxon>Thermoproteota</taxon>
        <taxon>Thermoprotei</taxon>
        <taxon>Desulfurococcales</taxon>
        <taxon>Pyrodictiaceae</taxon>
        <taxon>Pyrodictium</taxon>
    </lineage>
</organism>
<protein>
    <submittedName>
        <fullName evidence="1">Uncharacterized protein</fullName>
    </submittedName>
</protein>
<proteinExistence type="predicted"/>
<sequence length="371" mass="41195">MSWTLLALVGADKLEIHALASSIARVYEDYPVESLVVASSERLWSRKKLEETVQAILGELGISLQARAVTVSSWLTRREGREATASEEIHQILRSTAAKGCTVVTATPASRRLAMEAGIAVGRAIARGLCVETTFLDFLWGQWRGLPYPYVPRVVEPLTVIPPRYRPLDWHGRNTADKTPSLTGRGCRDRIAGKLPPLRCLVAELARRINAATGPGPLIAEDTREEWPKDGCGRLEAITEPGGQSRRIVIRDTCSLGDWQEAARDLRAMLRDLAEYFVTKDGRKPLDQLPAFTGLEHLTITGRRLSELAAPVLADTNLIYAGLHNEAFLDTHILAPILCSIRSNQKVRRALQETCQPRRDIHGYTSLYSYK</sequence>
<dbReference type="Proteomes" id="UP000196694">
    <property type="component" value="Unassembled WGS sequence"/>
</dbReference>
<gene>
    <name evidence="2" type="ORF">Pdsh_08110</name>
    <name evidence="1" type="ORF">Pyrde_0316</name>
</gene>
<reference evidence="2 4" key="2">
    <citation type="submission" date="2017-05" db="EMBL/GenBank/DDBJ databases">
        <title>The draft genome of the hyperthermophilic archaeon 'Pyrodictium delaneyi strain Hulk', an iron and nitrate reducer, reveals the capacity for sulfate reduction.</title>
        <authorList>
            <person name="Demey L.M."/>
            <person name="Miller C."/>
            <person name="Manzella M."/>
            <person name="Reguera G."/>
            <person name="Kashefi K."/>
        </authorList>
    </citation>
    <scope>NUCLEOTIDE SEQUENCE [LARGE SCALE GENOMIC DNA]</scope>
    <source>
        <strain evidence="2 4">Hulk</strain>
    </source>
</reference>
<evidence type="ECO:0000313" key="3">
    <source>
        <dbReference type="Proteomes" id="UP000058613"/>
    </source>
</evidence>
<dbReference type="AlphaFoldDB" id="A0A0P0N282"/>